<evidence type="ECO:0000256" key="1">
    <source>
        <dbReference type="ARBA" id="ARBA00004167"/>
    </source>
</evidence>
<evidence type="ECO:0000313" key="5">
    <source>
        <dbReference type="Proteomes" id="UP000050413"/>
    </source>
</evidence>
<dbReference type="EMBL" id="LJSG01000020">
    <property type="protein sequence ID" value="KPP89919.1"/>
    <property type="molecule type" value="Genomic_DNA"/>
</dbReference>
<dbReference type="EMBL" id="FBYC01000004">
    <property type="protein sequence ID" value="CUX81001.1"/>
    <property type="molecule type" value="Genomic_DNA"/>
</dbReference>
<protein>
    <submittedName>
        <fullName evidence="4">SPFH domain, Band 7 family protein</fullName>
    </submittedName>
</protein>
<organism evidence="4 5">
    <name type="scientific">Roseibaca calidilacus</name>
    <dbReference type="NCBI Taxonomy" id="1666912"/>
    <lineage>
        <taxon>Bacteria</taxon>
        <taxon>Pseudomonadati</taxon>
        <taxon>Pseudomonadota</taxon>
        <taxon>Alphaproteobacteria</taxon>
        <taxon>Rhodobacterales</taxon>
        <taxon>Paracoccaceae</taxon>
        <taxon>Roseinatronobacter</taxon>
    </lineage>
</organism>
<dbReference type="Proteomes" id="UP000182045">
    <property type="component" value="Unassembled WGS sequence"/>
</dbReference>
<dbReference type="InterPro" id="IPR050710">
    <property type="entry name" value="Band7/mec-2_domain"/>
</dbReference>
<dbReference type="AlphaFoldDB" id="A0A0P7W746"/>
<evidence type="ECO:0000313" key="3">
    <source>
        <dbReference type="EMBL" id="CUX81001.1"/>
    </source>
</evidence>
<dbReference type="SUPFAM" id="SSF117892">
    <property type="entry name" value="Band 7/SPFH domain"/>
    <property type="match status" value="1"/>
</dbReference>
<dbReference type="PRINTS" id="PR00721">
    <property type="entry name" value="STOMATIN"/>
</dbReference>
<dbReference type="PANTHER" id="PTHR43327">
    <property type="entry name" value="STOMATIN-LIKE PROTEIN 2, MITOCHONDRIAL"/>
    <property type="match status" value="1"/>
</dbReference>
<sequence>MELILALAVLIVLIVLMGLKIVPQAQNFVVTRLGAYHRTLDAGVNVIVPFLDKVHSKVPVNDQVLNDIQLEVVSADNVVFGAKLLVVYRIENAEAAVFRVNKIDELVIGLVQSLVRSELGKVELDAVQSDRGSLNVALLTALEDAGKTYGIRISRSEIIDVNLNATTQAAMAEVLAAERERRAAITRAEGERRATELNADAELYEAQRKADAIRAIAQANAESNRMLALSLDSDSAREALIFQTARMQVEALEGLAKSSNAKLIMLPGGPSNSFREAAAILKEM</sequence>
<name>A0A0P7W746_9RHOB</name>
<dbReference type="InterPro" id="IPR036013">
    <property type="entry name" value="Band_7/SPFH_dom_sf"/>
</dbReference>
<dbReference type="OrthoDB" id="9809197at2"/>
<dbReference type="InterPro" id="IPR001972">
    <property type="entry name" value="Stomatin_HflK_fam"/>
</dbReference>
<dbReference type="STRING" id="1666912.Ga0058931_1458"/>
<feature type="domain" description="Band 7" evidence="2">
    <location>
        <begin position="17"/>
        <end position="175"/>
    </location>
</feature>
<dbReference type="Gene3D" id="3.30.479.30">
    <property type="entry name" value="Band 7 domain"/>
    <property type="match status" value="1"/>
</dbReference>
<proteinExistence type="predicted"/>
<dbReference type="Proteomes" id="UP000050413">
    <property type="component" value="Unassembled WGS sequence"/>
</dbReference>
<dbReference type="PANTHER" id="PTHR43327:SF10">
    <property type="entry name" value="STOMATIN-LIKE PROTEIN 2, MITOCHONDRIAL"/>
    <property type="match status" value="1"/>
</dbReference>
<evidence type="ECO:0000313" key="6">
    <source>
        <dbReference type="Proteomes" id="UP000182045"/>
    </source>
</evidence>
<comment type="subcellular location">
    <subcellularLocation>
        <location evidence="1">Membrane</location>
        <topology evidence="1">Single-pass membrane protein</topology>
    </subcellularLocation>
</comment>
<evidence type="ECO:0000259" key="2">
    <source>
        <dbReference type="SMART" id="SM00244"/>
    </source>
</evidence>
<keyword evidence="6" id="KW-1185">Reference proteome</keyword>
<reference evidence="4 5" key="1">
    <citation type="submission" date="2015-09" db="EMBL/GenBank/DDBJ databases">
        <title>Identification and resolution of microdiversity through metagenomic sequencing of parallel consortia.</title>
        <authorList>
            <person name="Nelson W.C."/>
            <person name="Romine M.F."/>
            <person name="Lindemann S.R."/>
        </authorList>
    </citation>
    <scope>NUCLEOTIDE SEQUENCE [LARGE SCALE GENOMIC DNA]</scope>
    <source>
        <strain evidence="4">HL-91</strain>
    </source>
</reference>
<accession>A0A0P7W746</accession>
<dbReference type="InterPro" id="IPR001107">
    <property type="entry name" value="Band_7"/>
</dbReference>
<gene>
    <name evidence="3" type="ORF">Ga0058931_1458</name>
    <name evidence="4" type="ORF">HLUCCA05_07080</name>
</gene>
<evidence type="ECO:0000313" key="4">
    <source>
        <dbReference type="EMBL" id="KPP89919.1"/>
    </source>
</evidence>
<reference evidence="3 6" key="2">
    <citation type="submission" date="2016-01" db="EMBL/GenBank/DDBJ databases">
        <authorList>
            <person name="Varghese N."/>
        </authorList>
    </citation>
    <scope>NUCLEOTIDE SEQUENCE [LARGE SCALE GENOMIC DNA]</scope>
    <source>
        <strain evidence="3 6">HL-91</strain>
    </source>
</reference>
<comment type="caution">
    <text evidence="4">The sequence shown here is derived from an EMBL/GenBank/DDBJ whole genome shotgun (WGS) entry which is preliminary data.</text>
</comment>
<dbReference type="SMART" id="SM00244">
    <property type="entry name" value="PHB"/>
    <property type="match status" value="1"/>
</dbReference>
<dbReference type="RefSeq" id="WP_072245751.1">
    <property type="nucleotide sequence ID" value="NZ_FBYC01000004.1"/>
</dbReference>
<dbReference type="GO" id="GO:0016020">
    <property type="term" value="C:membrane"/>
    <property type="evidence" value="ECO:0007669"/>
    <property type="project" value="UniProtKB-SubCell"/>
</dbReference>
<dbReference type="Pfam" id="PF01145">
    <property type="entry name" value="Band_7"/>
    <property type="match status" value="1"/>
</dbReference>